<sequence length="479" mass="50146">MPAPLHYATATDLLAAYADGSTTPTAVVEALRARIAEAEGTVNALTPEVLDVDAALAESERRWAEGTQRPLEGLPVVLKEEQPIEGHSATEGTPLFKDVIAEETHPLITRIIEAGGIPFRRTTTPEFCIAAYTRGQLWGITCNLWNPDYGVGGSSGGSGAALAAGYAPLATGSDIGGSTRIPACFNGVVGYKPPFGRNAALPPFNADSYCTDGPMARSVADLALLQNVMAGQELSDPISLPAPAPVRADAGLSGRTVGLVTAIGDYGFEDEVIAAVRGTRAWLEAAGATVEEVALPFTHRQIMQIAWTHLGSIMMPFVADEIGEDNFHLLEPYTRQALRLAQEAVADLGQLGGLLGEAEVQGVLGTLFERYDSLVAPISGTVGLLADEYYEHGISIAGEDYSSHIESFPTVIFNIANRCPVISVPAARSGVGVPIGVQVAARPYDDQTAFSVAAAIEAGRGAWFGSEEHTPGLAVPAGK</sequence>
<feature type="domain" description="Amidase" evidence="1">
    <location>
        <begin position="27"/>
        <end position="448"/>
    </location>
</feature>
<dbReference type="Gene3D" id="3.90.1300.10">
    <property type="entry name" value="Amidase signature (AS) domain"/>
    <property type="match status" value="1"/>
</dbReference>
<accession>A0A399JB66</accession>
<name>A0A399JB66_9MICC</name>
<dbReference type="PANTHER" id="PTHR43372">
    <property type="entry name" value="FATTY-ACID AMIDE HYDROLASE"/>
    <property type="match status" value="1"/>
</dbReference>
<dbReference type="EMBL" id="QQXK01000027">
    <property type="protein sequence ID" value="RII41469.1"/>
    <property type="molecule type" value="Genomic_DNA"/>
</dbReference>
<dbReference type="PANTHER" id="PTHR43372:SF4">
    <property type="entry name" value="FATTY-ACID AMIDE HYDROLASE 2"/>
    <property type="match status" value="1"/>
</dbReference>
<evidence type="ECO:0000259" key="1">
    <source>
        <dbReference type="Pfam" id="PF01425"/>
    </source>
</evidence>
<evidence type="ECO:0000313" key="3">
    <source>
        <dbReference type="Proteomes" id="UP000265419"/>
    </source>
</evidence>
<dbReference type="InterPro" id="IPR052739">
    <property type="entry name" value="FAAH2"/>
</dbReference>
<reference evidence="2 3" key="1">
    <citation type="submission" date="2018-07" db="EMBL/GenBank/DDBJ databases">
        <title>Arthrobacter sp. nov., isolated from raw cow's milk with high bacterial count.</title>
        <authorList>
            <person name="Hahne J."/>
            <person name="Isele D."/>
            <person name="Lipski A."/>
        </authorList>
    </citation>
    <scope>NUCLEOTIDE SEQUENCE [LARGE SCALE GENOMIC DNA]</scope>
    <source>
        <strain evidence="2 3">JZ R-35</strain>
    </source>
</reference>
<protein>
    <submittedName>
        <fullName evidence="2">Amidase</fullName>
    </submittedName>
</protein>
<keyword evidence="3" id="KW-1185">Reference proteome</keyword>
<proteinExistence type="predicted"/>
<dbReference type="InterPro" id="IPR036928">
    <property type="entry name" value="AS_sf"/>
</dbReference>
<dbReference type="SUPFAM" id="SSF75304">
    <property type="entry name" value="Amidase signature (AS) enzymes"/>
    <property type="match status" value="1"/>
</dbReference>
<dbReference type="InterPro" id="IPR023631">
    <property type="entry name" value="Amidase_dom"/>
</dbReference>
<dbReference type="GO" id="GO:0012505">
    <property type="term" value="C:endomembrane system"/>
    <property type="evidence" value="ECO:0007669"/>
    <property type="project" value="TreeGrafter"/>
</dbReference>
<comment type="caution">
    <text evidence="2">The sequence shown here is derived from an EMBL/GenBank/DDBJ whole genome shotgun (WGS) entry which is preliminary data.</text>
</comment>
<dbReference type="Proteomes" id="UP000265419">
    <property type="component" value="Unassembled WGS sequence"/>
</dbReference>
<dbReference type="Pfam" id="PF01425">
    <property type="entry name" value="Amidase"/>
    <property type="match status" value="1"/>
</dbReference>
<dbReference type="RefSeq" id="WP_119425491.1">
    <property type="nucleotide sequence ID" value="NZ_QQXK01000027.1"/>
</dbReference>
<gene>
    <name evidence="2" type="ORF">DWB68_12685</name>
</gene>
<evidence type="ECO:0000313" key="2">
    <source>
        <dbReference type="EMBL" id="RII41469.1"/>
    </source>
</evidence>
<dbReference type="AlphaFoldDB" id="A0A399JB66"/>
<organism evidence="2 3">
    <name type="scientific">Galactobacter valiniphilus</name>
    <dbReference type="NCBI Taxonomy" id="2676122"/>
    <lineage>
        <taxon>Bacteria</taxon>
        <taxon>Bacillati</taxon>
        <taxon>Actinomycetota</taxon>
        <taxon>Actinomycetes</taxon>
        <taxon>Micrococcales</taxon>
        <taxon>Micrococcaceae</taxon>
        <taxon>Galactobacter</taxon>
    </lineage>
</organism>